<dbReference type="EMBL" id="VSRR010142733">
    <property type="protein sequence ID" value="MPD04776.1"/>
    <property type="molecule type" value="Genomic_DNA"/>
</dbReference>
<name>A0A5B7KD66_PORTR</name>
<dbReference type="AlphaFoldDB" id="A0A5B7KD66"/>
<accession>A0A5B7KD66</accession>
<proteinExistence type="predicted"/>
<comment type="caution">
    <text evidence="1">The sequence shown here is derived from an EMBL/GenBank/DDBJ whole genome shotgun (WGS) entry which is preliminary data.</text>
</comment>
<reference evidence="1 2" key="1">
    <citation type="submission" date="2019-05" db="EMBL/GenBank/DDBJ databases">
        <title>Another draft genome of Portunus trituberculatus and its Hox gene families provides insights of decapod evolution.</title>
        <authorList>
            <person name="Jeong J.-H."/>
            <person name="Song I."/>
            <person name="Kim S."/>
            <person name="Choi T."/>
            <person name="Kim D."/>
            <person name="Ryu S."/>
            <person name="Kim W."/>
        </authorList>
    </citation>
    <scope>NUCLEOTIDE SEQUENCE [LARGE SCALE GENOMIC DNA]</scope>
    <source>
        <tissue evidence="1">Muscle</tissue>
    </source>
</reference>
<keyword evidence="2" id="KW-1185">Reference proteome</keyword>
<sequence length="115" mass="13564">MDEDEEIEGVAVFNARKYSRIQKKREIKENGYCGMDYGKAYIVRVIMCGKEFLKIKFLERKPNDMYDRPKRDDVDDSVDVKCVFCGPIKLVGTTPYQIRCVDVAYKNYKRLKNIF</sequence>
<dbReference type="Proteomes" id="UP000324222">
    <property type="component" value="Unassembled WGS sequence"/>
</dbReference>
<gene>
    <name evidence="1" type="ORF">E2C01_100483</name>
</gene>
<organism evidence="1 2">
    <name type="scientific">Portunus trituberculatus</name>
    <name type="common">Swimming crab</name>
    <name type="synonym">Neptunus trituberculatus</name>
    <dbReference type="NCBI Taxonomy" id="210409"/>
    <lineage>
        <taxon>Eukaryota</taxon>
        <taxon>Metazoa</taxon>
        <taxon>Ecdysozoa</taxon>
        <taxon>Arthropoda</taxon>
        <taxon>Crustacea</taxon>
        <taxon>Multicrustacea</taxon>
        <taxon>Malacostraca</taxon>
        <taxon>Eumalacostraca</taxon>
        <taxon>Eucarida</taxon>
        <taxon>Decapoda</taxon>
        <taxon>Pleocyemata</taxon>
        <taxon>Brachyura</taxon>
        <taxon>Eubrachyura</taxon>
        <taxon>Portunoidea</taxon>
        <taxon>Portunidae</taxon>
        <taxon>Portuninae</taxon>
        <taxon>Portunus</taxon>
    </lineage>
</organism>
<dbReference type="OrthoDB" id="6368702at2759"/>
<protein>
    <submittedName>
        <fullName evidence="1">Uncharacterized protein</fullName>
    </submittedName>
</protein>
<evidence type="ECO:0000313" key="1">
    <source>
        <dbReference type="EMBL" id="MPD04776.1"/>
    </source>
</evidence>
<evidence type="ECO:0000313" key="2">
    <source>
        <dbReference type="Proteomes" id="UP000324222"/>
    </source>
</evidence>